<dbReference type="InterPro" id="IPR003593">
    <property type="entry name" value="AAA+_ATPase"/>
</dbReference>
<dbReference type="PANTHER" id="PTHR42711">
    <property type="entry name" value="ABC TRANSPORTER ATP-BINDING PROTEIN"/>
    <property type="match status" value="1"/>
</dbReference>
<proteinExistence type="predicted"/>
<gene>
    <name evidence="7" type="ORF">LP52_00615</name>
</gene>
<sequence length="307" mass="33174">MSRDTPAGELRSIRKVYGTVTAVDEVSLHVYPGEVLVVVGPNGSGKTTSMEILSGLRSPDSGEARISGDIVSGTFDARLRTGVQLQDSRLPGGLKVREAIHAKSALYVDPGPIDVIVDSMGLRSYLGTSVDKLSGGLQRRLDVAVACIGRPSLLILDEPTSGIDPDARGDMWHFFREVCSAGTAIITSTHDLSEVEAFADRMIVMTQGRVEAEGTVSEILAGAGGTWRLRVSRPDEEVRRMLTDSELETRERASTVTVFGEREQITAIADRLESMKHSGEGRYRDLLKGAIRLEDVFTSMTESGHDG</sequence>
<dbReference type="GO" id="GO:0016887">
    <property type="term" value="F:ATP hydrolysis activity"/>
    <property type="evidence" value="ECO:0007669"/>
    <property type="project" value="InterPro"/>
</dbReference>
<dbReference type="Gene3D" id="3.40.50.300">
    <property type="entry name" value="P-loop containing nucleotide triphosphate hydrolases"/>
    <property type="match status" value="1"/>
</dbReference>
<dbReference type="AlphaFoldDB" id="A0A0C2JHG8"/>
<keyword evidence="2" id="KW-0813">Transport</keyword>
<accession>A0A0C2JHG8</accession>
<dbReference type="GO" id="GO:0046677">
    <property type="term" value="P:response to antibiotic"/>
    <property type="evidence" value="ECO:0007669"/>
    <property type="project" value="UniProtKB-KW"/>
</dbReference>
<evidence type="ECO:0000256" key="4">
    <source>
        <dbReference type="ARBA" id="ARBA00022840"/>
    </source>
</evidence>
<keyword evidence="3" id="KW-0547">Nucleotide-binding</keyword>
<evidence type="ECO:0000259" key="6">
    <source>
        <dbReference type="PROSITE" id="PS50893"/>
    </source>
</evidence>
<keyword evidence="8" id="KW-1185">Reference proteome</keyword>
<comment type="caution">
    <text evidence="7">The sequence shown here is derived from an EMBL/GenBank/DDBJ whole genome shotgun (WGS) entry which is preliminary data.</text>
</comment>
<protein>
    <recommendedName>
        <fullName evidence="6">ABC transporter domain-containing protein</fullName>
    </recommendedName>
</protein>
<dbReference type="EMBL" id="JROO01000001">
    <property type="protein sequence ID" value="KII00662.1"/>
    <property type="molecule type" value="Genomic_DNA"/>
</dbReference>
<dbReference type="SUPFAM" id="SSF52540">
    <property type="entry name" value="P-loop containing nucleoside triphosphate hydrolases"/>
    <property type="match status" value="1"/>
</dbReference>
<dbReference type="SMART" id="SM00382">
    <property type="entry name" value="AAA"/>
    <property type="match status" value="1"/>
</dbReference>
<reference evidence="8" key="1">
    <citation type="journal article" date="2015" name="Chem. Biol.">
        <title>Structure, bioactivity, and resistance mechanism of streptomonomicin, an unusual lasso Peptide from an understudied halophilic actinomycete.</title>
        <authorList>
            <person name="Metelev M."/>
            <person name="Tietz J.I."/>
            <person name="Melby J.O."/>
            <person name="Blair P.M."/>
            <person name="Zhu L."/>
            <person name="Livnat I."/>
            <person name="Severinov K."/>
            <person name="Mitchell D.A."/>
        </authorList>
    </citation>
    <scope>NUCLEOTIDE SEQUENCE [LARGE SCALE GENOMIC DNA]</scope>
    <source>
        <strain evidence="8">YIM 90003</strain>
    </source>
</reference>
<keyword evidence="4" id="KW-0067">ATP-binding</keyword>
<dbReference type="InterPro" id="IPR027417">
    <property type="entry name" value="P-loop_NTPase"/>
</dbReference>
<evidence type="ECO:0000256" key="3">
    <source>
        <dbReference type="ARBA" id="ARBA00022741"/>
    </source>
</evidence>
<evidence type="ECO:0000313" key="7">
    <source>
        <dbReference type="EMBL" id="KII00662.1"/>
    </source>
</evidence>
<comment type="subcellular location">
    <subcellularLocation>
        <location evidence="1">Cell membrane</location>
        <topology evidence="1">Peripheral membrane protein</topology>
    </subcellularLocation>
</comment>
<dbReference type="PROSITE" id="PS50893">
    <property type="entry name" value="ABC_TRANSPORTER_2"/>
    <property type="match status" value="1"/>
</dbReference>
<evidence type="ECO:0000313" key="8">
    <source>
        <dbReference type="Proteomes" id="UP000031675"/>
    </source>
</evidence>
<evidence type="ECO:0000256" key="5">
    <source>
        <dbReference type="ARBA" id="ARBA00023251"/>
    </source>
</evidence>
<dbReference type="STRING" id="183763.LP52_00615"/>
<dbReference type="Pfam" id="PF00005">
    <property type="entry name" value="ABC_tran"/>
    <property type="match status" value="1"/>
</dbReference>
<dbReference type="InterPro" id="IPR003439">
    <property type="entry name" value="ABC_transporter-like_ATP-bd"/>
</dbReference>
<dbReference type="CDD" id="cd03230">
    <property type="entry name" value="ABC_DR_subfamily_A"/>
    <property type="match status" value="1"/>
</dbReference>
<organism evidence="7 8">
    <name type="scientific">Streptomonospora alba</name>
    <dbReference type="NCBI Taxonomy" id="183763"/>
    <lineage>
        <taxon>Bacteria</taxon>
        <taxon>Bacillati</taxon>
        <taxon>Actinomycetota</taxon>
        <taxon>Actinomycetes</taxon>
        <taxon>Streptosporangiales</taxon>
        <taxon>Nocardiopsidaceae</taxon>
        <taxon>Streptomonospora</taxon>
    </lineage>
</organism>
<dbReference type="OrthoDB" id="9804819at2"/>
<dbReference type="Proteomes" id="UP000031675">
    <property type="component" value="Unassembled WGS sequence"/>
</dbReference>
<keyword evidence="5" id="KW-0046">Antibiotic resistance</keyword>
<dbReference type="PANTHER" id="PTHR42711:SF17">
    <property type="entry name" value="ABC TRANSPORTER ATP-BINDING PROTEIN"/>
    <property type="match status" value="1"/>
</dbReference>
<name>A0A0C2JHG8_9ACTN</name>
<dbReference type="GO" id="GO:0005524">
    <property type="term" value="F:ATP binding"/>
    <property type="evidence" value="ECO:0007669"/>
    <property type="project" value="UniProtKB-KW"/>
</dbReference>
<evidence type="ECO:0000256" key="2">
    <source>
        <dbReference type="ARBA" id="ARBA00022448"/>
    </source>
</evidence>
<dbReference type="InterPro" id="IPR050763">
    <property type="entry name" value="ABC_transporter_ATP-binding"/>
</dbReference>
<dbReference type="GO" id="GO:0005886">
    <property type="term" value="C:plasma membrane"/>
    <property type="evidence" value="ECO:0007669"/>
    <property type="project" value="UniProtKB-SubCell"/>
</dbReference>
<feature type="domain" description="ABC transporter" evidence="6">
    <location>
        <begin position="8"/>
        <end position="232"/>
    </location>
</feature>
<evidence type="ECO:0000256" key="1">
    <source>
        <dbReference type="ARBA" id="ARBA00004202"/>
    </source>
</evidence>